<dbReference type="KEGG" id="ccn:H924_12405"/>
<dbReference type="RefSeq" id="WP_015652328.1">
    <property type="nucleotide sequence ID" value="NC_020506.1"/>
</dbReference>
<dbReference type="PATRIC" id="fig|1121353.3.peg.2536"/>
<reference evidence="2 3" key="1">
    <citation type="submission" date="2013-02" db="EMBL/GenBank/DDBJ databases">
        <title>The complete genome sequence of Corynebacterium callunae DSM 20147.</title>
        <authorList>
            <person name="Ruckert C."/>
            <person name="Albersmeier A."/>
            <person name="Kalinowski J."/>
        </authorList>
    </citation>
    <scope>NUCLEOTIDE SEQUENCE [LARGE SCALE GENOMIC DNA]</scope>
    <source>
        <strain evidence="2 3">DSM 20147</strain>
    </source>
</reference>
<dbReference type="STRING" id="1121353.H924_12405"/>
<gene>
    <name evidence="2" type="ORF">H924_12405</name>
</gene>
<keyword evidence="3" id="KW-1185">Reference proteome</keyword>
<dbReference type="HOGENOM" id="CLU_186178_2_0_11"/>
<keyword evidence="1" id="KW-1133">Transmembrane helix</keyword>
<sequence length="50" mass="5896">MYSLLWHYLPGPWFLKLLIVLGLLAVVFFGLMEFVFPWVSTLMPYNDVAF</sequence>
<dbReference type="EMBL" id="CP004354">
    <property type="protein sequence ID" value="AGG67902.1"/>
    <property type="molecule type" value="Genomic_DNA"/>
</dbReference>
<feature type="transmembrane region" description="Helical" evidence="1">
    <location>
        <begin position="13"/>
        <end position="36"/>
    </location>
</feature>
<name>M1UW86_9CORY</name>
<dbReference type="Proteomes" id="UP000011760">
    <property type="component" value="Chromosome"/>
</dbReference>
<accession>M1UW86</accession>
<proteinExistence type="predicted"/>
<evidence type="ECO:0000256" key="1">
    <source>
        <dbReference type="SAM" id="Phobius"/>
    </source>
</evidence>
<organism evidence="2 3">
    <name type="scientific">Corynebacterium callunae DSM 20147</name>
    <dbReference type="NCBI Taxonomy" id="1121353"/>
    <lineage>
        <taxon>Bacteria</taxon>
        <taxon>Bacillati</taxon>
        <taxon>Actinomycetota</taxon>
        <taxon>Actinomycetes</taxon>
        <taxon>Mycobacteriales</taxon>
        <taxon>Corynebacteriaceae</taxon>
        <taxon>Corynebacterium</taxon>
    </lineage>
</organism>
<keyword evidence="1" id="KW-0812">Transmembrane</keyword>
<evidence type="ECO:0000313" key="3">
    <source>
        <dbReference type="Proteomes" id="UP000011760"/>
    </source>
</evidence>
<dbReference type="AlphaFoldDB" id="M1UW86"/>
<evidence type="ECO:0000313" key="2">
    <source>
        <dbReference type="EMBL" id="AGG67902.1"/>
    </source>
</evidence>
<keyword evidence="1" id="KW-0472">Membrane</keyword>
<protein>
    <submittedName>
        <fullName evidence="2">Uncharacterized protein</fullName>
    </submittedName>
</protein>